<evidence type="ECO:0000313" key="2">
    <source>
        <dbReference type="Proteomes" id="UP000275078"/>
    </source>
</evidence>
<dbReference type="Proteomes" id="UP000275078">
    <property type="component" value="Unassembled WGS sequence"/>
</dbReference>
<organism evidence="1 2">
    <name type="scientific">Ascobolus immersus RN42</name>
    <dbReference type="NCBI Taxonomy" id="1160509"/>
    <lineage>
        <taxon>Eukaryota</taxon>
        <taxon>Fungi</taxon>
        <taxon>Dikarya</taxon>
        <taxon>Ascomycota</taxon>
        <taxon>Pezizomycotina</taxon>
        <taxon>Pezizomycetes</taxon>
        <taxon>Pezizales</taxon>
        <taxon>Ascobolaceae</taxon>
        <taxon>Ascobolus</taxon>
    </lineage>
</organism>
<keyword evidence="2" id="KW-1185">Reference proteome</keyword>
<accession>A0A3N4IZA1</accession>
<reference evidence="1 2" key="1">
    <citation type="journal article" date="2018" name="Nat. Ecol. Evol.">
        <title>Pezizomycetes genomes reveal the molecular basis of ectomycorrhizal truffle lifestyle.</title>
        <authorList>
            <person name="Murat C."/>
            <person name="Payen T."/>
            <person name="Noel B."/>
            <person name="Kuo A."/>
            <person name="Morin E."/>
            <person name="Chen J."/>
            <person name="Kohler A."/>
            <person name="Krizsan K."/>
            <person name="Balestrini R."/>
            <person name="Da Silva C."/>
            <person name="Montanini B."/>
            <person name="Hainaut M."/>
            <person name="Levati E."/>
            <person name="Barry K.W."/>
            <person name="Belfiori B."/>
            <person name="Cichocki N."/>
            <person name="Clum A."/>
            <person name="Dockter R.B."/>
            <person name="Fauchery L."/>
            <person name="Guy J."/>
            <person name="Iotti M."/>
            <person name="Le Tacon F."/>
            <person name="Lindquist E.A."/>
            <person name="Lipzen A."/>
            <person name="Malagnac F."/>
            <person name="Mello A."/>
            <person name="Molinier V."/>
            <person name="Miyauchi S."/>
            <person name="Poulain J."/>
            <person name="Riccioni C."/>
            <person name="Rubini A."/>
            <person name="Sitrit Y."/>
            <person name="Splivallo R."/>
            <person name="Traeger S."/>
            <person name="Wang M."/>
            <person name="Zifcakova L."/>
            <person name="Wipf D."/>
            <person name="Zambonelli A."/>
            <person name="Paolocci F."/>
            <person name="Nowrousian M."/>
            <person name="Ottonello S."/>
            <person name="Baldrian P."/>
            <person name="Spatafora J.W."/>
            <person name="Henrissat B."/>
            <person name="Nagy L.G."/>
            <person name="Aury J.M."/>
            <person name="Wincker P."/>
            <person name="Grigoriev I.V."/>
            <person name="Bonfante P."/>
            <person name="Martin F.M."/>
        </authorList>
    </citation>
    <scope>NUCLEOTIDE SEQUENCE [LARGE SCALE GENOMIC DNA]</scope>
    <source>
        <strain evidence="1 2">RN42</strain>
    </source>
</reference>
<dbReference type="AlphaFoldDB" id="A0A3N4IZA1"/>
<name>A0A3N4IZA1_ASCIM</name>
<evidence type="ECO:0000313" key="1">
    <source>
        <dbReference type="EMBL" id="RPA86974.1"/>
    </source>
</evidence>
<gene>
    <name evidence="1" type="ORF">BJ508DRAFT_357450</name>
</gene>
<proteinExistence type="predicted"/>
<protein>
    <submittedName>
        <fullName evidence="1">Uncharacterized protein</fullName>
    </submittedName>
</protein>
<dbReference type="EMBL" id="ML119647">
    <property type="protein sequence ID" value="RPA86974.1"/>
    <property type="molecule type" value="Genomic_DNA"/>
</dbReference>
<sequence>MSKESPPPTPTNMEFRLDGPCKPIHFDLESRAPTFPLWGPDCTHISRTLQQAVKTYCSDFDTIYAGIPGYILRSSYLLNNGCSYFSDSYPVRLRAITDRYLLFVLTELLPFAILRFRALSEEQMAEMTSQMLFASLLNEAVDKVTNDELVGGMIRKRIAAGLFREGQGRLVELGLEVMMEGLRMVMRKEVEIGYVELFGKVVYLRDMVSFVGMTIRSERMESAILGYVGEEGVNLEVVRAVGRVSAEIGARVECQSVEDGFYEGWS</sequence>